<dbReference type="CDD" id="cd02440">
    <property type="entry name" value="AdoMet_MTases"/>
    <property type="match status" value="1"/>
</dbReference>
<evidence type="ECO:0000313" key="8">
    <source>
        <dbReference type="Proteomes" id="UP000076066"/>
    </source>
</evidence>
<evidence type="ECO:0000256" key="1">
    <source>
        <dbReference type="ARBA" id="ARBA00022450"/>
    </source>
</evidence>
<dbReference type="InterPro" id="IPR014030">
    <property type="entry name" value="Ketoacyl_synth_N"/>
</dbReference>
<dbReference type="Gene3D" id="3.40.366.10">
    <property type="entry name" value="Malonyl-Coenzyme A Acyl Carrier Protein, domain 2"/>
    <property type="match status" value="1"/>
</dbReference>
<dbReference type="Pfam" id="PF00698">
    <property type="entry name" value="Acyl_transf_1"/>
    <property type="match status" value="1"/>
</dbReference>
<dbReference type="InterPro" id="IPR016039">
    <property type="entry name" value="Thiolase-like"/>
</dbReference>
<evidence type="ECO:0000256" key="3">
    <source>
        <dbReference type="ARBA" id="ARBA00022679"/>
    </source>
</evidence>
<dbReference type="InterPro" id="IPR029063">
    <property type="entry name" value="SAM-dependent_MTases_sf"/>
</dbReference>
<dbReference type="InterPro" id="IPR018201">
    <property type="entry name" value="Ketoacyl_synth_AS"/>
</dbReference>
<keyword evidence="1" id="KW-0596">Phosphopantetheine</keyword>
<dbReference type="PROSITE" id="PS50075">
    <property type="entry name" value="CARRIER"/>
    <property type="match status" value="1"/>
</dbReference>
<evidence type="ECO:0000259" key="5">
    <source>
        <dbReference type="PROSITE" id="PS50075"/>
    </source>
</evidence>
<dbReference type="GO" id="GO:0071770">
    <property type="term" value="P:DIM/DIP cell wall layer assembly"/>
    <property type="evidence" value="ECO:0007669"/>
    <property type="project" value="TreeGrafter"/>
</dbReference>
<dbReference type="InterPro" id="IPR016035">
    <property type="entry name" value="Acyl_Trfase/lysoPLipase"/>
</dbReference>
<dbReference type="GO" id="GO:0005886">
    <property type="term" value="C:plasma membrane"/>
    <property type="evidence" value="ECO:0007669"/>
    <property type="project" value="TreeGrafter"/>
</dbReference>
<dbReference type="OrthoDB" id="9778690at2"/>
<dbReference type="SUPFAM" id="SSF51735">
    <property type="entry name" value="NAD(P)-binding Rossmann-fold domains"/>
    <property type="match status" value="2"/>
</dbReference>
<dbReference type="SMART" id="SM00822">
    <property type="entry name" value="PKS_KR"/>
    <property type="match status" value="1"/>
</dbReference>
<dbReference type="InterPro" id="IPR036736">
    <property type="entry name" value="ACP-like_sf"/>
</dbReference>
<dbReference type="Proteomes" id="UP000076066">
    <property type="component" value="Plasmid unnamed 2"/>
</dbReference>
<dbReference type="Pfam" id="PF00109">
    <property type="entry name" value="ketoacyl-synt"/>
    <property type="match status" value="1"/>
</dbReference>
<dbReference type="InterPro" id="IPR020841">
    <property type="entry name" value="PKS_Beta-ketoAc_synthase_dom"/>
</dbReference>
<dbReference type="SUPFAM" id="SSF52151">
    <property type="entry name" value="FabD/lysophospholipase-like"/>
    <property type="match status" value="1"/>
</dbReference>
<dbReference type="InterPro" id="IPR020806">
    <property type="entry name" value="PKS_PP-bd"/>
</dbReference>
<dbReference type="PROSITE" id="PS00012">
    <property type="entry name" value="PHOSPHOPANTETHEINE"/>
    <property type="match status" value="1"/>
</dbReference>
<gene>
    <name evidence="7" type="ORF">AY555_10630</name>
</gene>
<dbReference type="Pfam" id="PF08659">
    <property type="entry name" value="KR"/>
    <property type="match status" value="1"/>
</dbReference>
<name>A0A143DGD9_9PROT</name>
<dbReference type="SMART" id="SM01294">
    <property type="entry name" value="PKS_PP_betabranch"/>
    <property type="match status" value="1"/>
</dbReference>
<dbReference type="InterPro" id="IPR050091">
    <property type="entry name" value="PKS_NRPS_Biosynth_Enz"/>
</dbReference>
<dbReference type="EMBL" id="CP014527">
    <property type="protein sequence ID" value="AMW35824.1"/>
    <property type="molecule type" value="Genomic_DNA"/>
</dbReference>
<dbReference type="GeneID" id="53317606"/>
<feature type="domain" description="Ketosynthase family 3 (KS3)" evidence="6">
    <location>
        <begin position="21"/>
        <end position="448"/>
    </location>
</feature>
<dbReference type="SUPFAM" id="SSF53335">
    <property type="entry name" value="S-adenosyl-L-methionine-dependent methyltransferases"/>
    <property type="match status" value="1"/>
</dbReference>
<keyword evidence="7" id="KW-0614">Plasmid</keyword>
<dbReference type="Gene3D" id="3.40.47.10">
    <property type="match status" value="1"/>
</dbReference>
<dbReference type="SMART" id="SM00823">
    <property type="entry name" value="PKS_PP"/>
    <property type="match status" value="1"/>
</dbReference>
<dbReference type="Gene3D" id="1.10.1200.10">
    <property type="entry name" value="ACP-like"/>
    <property type="match status" value="1"/>
</dbReference>
<dbReference type="Gene3D" id="1.10.1240.100">
    <property type="match status" value="1"/>
</dbReference>
<dbReference type="PANTHER" id="PTHR43775">
    <property type="entry name" value="FATTY ACID SYNTHASE"/>
    <property type="match status" value="1"/>
</dbReference>
<dbReference type="InterPro" id="IPR013217">
    <property type="entry name" value="Methyltransf_12"/>
</dbReference>
<dbReference type="SUPFAM" id="SSF53901">
    <property type="entry name" value="Thiolase-like"/>
    <property type="match status" value="1"/>
</dbReference>
<dbReference type="InterPro" id="IPR057326">
    <property type="entry name" value="KR_dom"/>
</dbReference>
<dbReference type="Pfam" id="PF08242">
    <property type="entry name" value="Methyltransf_12"/>
    <property type="match status" value="1"/>
</dbReference>
<dbReference type="InterPro" id="IPR014043">
    <property type="entry name" value="Acyl_transferase_dom"/>
</dbReference>
<dbReference type="GO" id="GO:0004312">
    <property type="term" value="F:fatty acid synthase activity"/>
    <property type="evidence" value="ECO:0007669"/>
    <property type="project" value="TreeGrafter"/>
</dbReference>
<dbReference type="GO" id="GO:0004315">
    <property type="term" value="F:3-oxoacyl-[acyl-carrier-protein] synthase activity"/>
    <property type="evidence" value="ECO:0007669"/>
    <property type="project" value="InterPro"/>
</dbReference>
<keyword evidence="8" id="KW-1185">Reference proteome</keyword>
<dbReference type="InterPro" id="IPR032821">
    <property type="entry name" value="PKS_assoc"/>
</dbReference>
<dbReference type="SMART" id="SM00825">
    <property type="entry name" value="PKS_KS"/>
    <property type="match status" value="1"/>
</dbReference>
<feature type="domain" description="Carrier" evidence="5">
    <location>
        <begin position="1787"/>
        <end position="1864"/>
    </location>
</feature>
<dbReference type="Pfam" id="PF02801">
    <property type="entry name" value="Ketoacyl-synt_C"/>
    <property type="match status" value="1"/>
</dbReference>
<keyword evidence="2" id="KW-0597">Phosphoprotein</keyword>
<dbReference type="PANTHER" id="PTHR43775:SF37">
    <property type="entry name" value="SI:DKEY-61P9.11"/>
    <property type="match status" value="1"/>
</dbReference>
<evidence type="ECO:0000256" key="2">
    <source>
        <dbReference type="ARBA" id="ARBA00022553"/>
    </source>
</evidence>
<dbReference type="InterPro" id="IPR006162">
    <property type="entry name" value="Ppantetheine_attach_site"/>
</dbReference>
<geneLocation type="plasmid" evidence="7 8">
    <name>unnamed 2</name>
</geneLocation>
<evidence type="ECO:0000313" key="7">
    <source>
        <dbReference type="EMBL" id="AMW35824.1"/>
    </source>
</evidence>
<dbReference type="PROSITE" id="PS51257">
    <property type="entry name" value="PROKAR_LIPOPROTEIN"/>
    <property type="match status" value="1"/>
</dbReference>
<proteinExistence type="predicted"/>
<dbReference type="GO" id="GO:0006633">
    <property type="term" value="P:fatty acid biosynthetic process"/>
    <property type="evidence" value="ECO:0007669"/>
    <property type="project" value="InterPro"/>
</dbReference>
<dbReference type="InterPro" id="IPR001227">
    <property type="entry name" value="Ac_transferase_dom_sf"/>
</dbReference>
<organism evidence="7 8">
    <name type="scientific">Haematospirillum jordaniae</name>
    <dbReference type="NCBI Taxonomy" id="1549855"/>
    <lineage>
        <taxon>Bacteria</taxon>
        <taxon>Pseudomonadati</taxon>
        <taxon>Pseudomonadota</taxon>
        <taxon>Alphaproteobacteria</taxon>
        <taxon>Rhodospirillales</taxon>
        <taxon>Novispirillaceae</taxon>
        <taxon>Haematospirillum</taxon>
    </lineage>
</organism>
<protein>
    <submittedName>
        <fullName evidence="7">Uncharacterized protein</fullName>
    </submittedName>
</protein>
<dbReference type="Gene3D" id="3.40.50.150">
    <property type="entry name" value="Vaccinia Virus protein VP39"/>
    <property type="match status" value="1"/>
</dbReference>
<dbReference type="Gene3D" id="3.40.50.720">
    <property type="entry name" value="NAD(P)-binding Rossmann-like Domain"/>
    <property type="match status" value="1"/>
</dbReference>
<accession>A0A143DGD9</accession>
<dbReference type="KEGG" id="hjo:AY555_10630"/>
<dbReference type="PROSITE" id="PS52004">
    <property type="entry name" value="KS3_2"/>
    <property type="match status" value="1"/>
</dbReference>
<dbReference type="InterPro" id="IPR013968">
    <property type="entry name" value="PKS_KR"/>
</dbReference>
<dbReference type="CDD" id="cd05274">
    <property type="entry name" value="KR_FAS_SDR_x"/>
    <property type="match status" value="1"/>
</dbReference>
<dbReference type="SUPFAM" id="SSF47336">
    <property type="entry name" value="ACP-like"/>
    <property type="match status" value="1"/>
</dbReference>
<keyword evidence="3" id="KW-0808">Transferase</keyword>
<dbReference type="Pfam" id="PF00550">
    <property type="entry name" value="PP-binding"/>
    <property type="match status" value="1"/>
</dbReference>
<evidence type="ECO:0000256" key="4">
    <source>
        <dbReference type="ARBA" id="ARBA00023268"/>
    </source>
</evidence>
<dbReference type="InterPro" id="IPR036291">
    <property type="entry name" value="NAD(P)-bd_dom_sf"/>
</dbReference>
<dbReference type="PROSITE" id="PS00606">
    <property type="entry name" value="KS3_1"/>
    <property type="match status" value="1"/>
</dbReference>
<dbReference type="CDD" id="cd00833">
    <property type="entry name" value="PKS"/>
    <property type="match status" value="1"/>
</dbReference>
<dbReference type="InterPro" id="IPR009081">
    <property type="entry name" value="PP-bd_ACP"/>
</dbReference>
<dbReference type="GO" id="GO:0005737">
    <property type="term" value="C:cytoplasm"/>
    <property type="evidence" value="ECO:0007669"/>
    <property type="project" value="TreeGrafter"/>
</dbReference>
<reference evidence="7 8" key="1">
    <citation type="submission" date="2016-02" db="EMBL/GenBank/DDBJ databases">
        <title>Complete Genome of H5569, the type strain of the newly described species Haematospirillium jordaniae.</title>
        <authorList>
            <person name="Nicholson A.C."/>
            <person name="Humrighouse B.W."/>
            <person name="Loparov V."/>
            <person name="McQuiston J.R."/>
        </authorList>
    </citation>
    <scope>NUCLEOTIDE SEQUENCE [LARGE SCALE GENOMIC DNA]</scope>
    <source>
        <strain evidence="7 8">H5569</strain>
        <plasmid evidence="8">Plasmid unnamed 2</plasmid>
    </source>
</reference>
<evidence type="ECO:0000259" key="6">
    <source>
        <dbReference type="PROSITE" id="PS52004"/>
    </source>
</evidence>
<dbReference type="InterPro" id="IPR014031">
    <property type="entry name" value="Ketoacyl_synth_C"/>
</dbReference>
<dbReference type="RefSeq" id="WP_066137148.1">
    <property type="nucleotide sequence ID" value="NZ_CP014527.1"/>
</dbReference>
<keyword evidence="4" id="KW-0511">Multifunctional enzyme</keyword>
<sequence>MSRPVSDCPEKTLRGRDYGSCQPVAVIGAACRFQDSPTPVAYWRNLADGRLLSRILTKEELDQAGVPESIRQNPNFVPMASIVPRAAHFDAAFFGFSPQEAESIDPQQRLFLTLAWEALDSAGYAGQARGMNIGVFGAARMGTYRLWTRADTVGIGAPRTLQALIGNDKDYLASRVAYRLGLTGPAVTVQTACSSSLVAVHTACEQIRNGECAMALAGGVALTFPQESGYLFHEGMIFSSDGRCRPYDANAQGTSIGNGAGVVLLKLLDDAVADGDPVLAVIRGSAVNNDGAAKTGYTAPSVDGQVAVIREALGMAEVDAGSITLLEGHGTATPLGDPIEVEALTTAFRADTDARGFCALGSVKANLGHCDTAAGIASLLKAVMALHYRQIPPVPGYEAPNPHIDFSASPFHVPITLSPWEKQGDCPRRAGVSSFGIGGTNCHIVLEEAPEPVAEPSVGPCPTGVPVLVLSATGADALRHTAARWADDLSDLQENRLPALLRTAAARPVLPWRLSLSAPDIIGLAENLDRIAAVDSVPGITLLHQQPESIAQVILLFAGDPAQCLSHGRSLYESNATFRRAFDRLASLISAGHAGLNLLSVAGQADAATLLATGIAVHIALAEVWLGAGLKPDQIVACGPSALAAAAVAGVLSHEEALSLAALWARQQATSLDSALPSIHVLPEVIPFQLIVGEALVSANADRMQETLLANMQVPLRLPDLSSGAGVRAIVSVGIVESRVTDKNLWLESCLPDVPANLSVGAALGMAFQAGLGVPPAAITGEGKGKVWLTPRALQEQLFWSPEPPLATLSVHDEDGTGWSAALSAARAEAIRADLDVTTLQQDEHYAEVLHAVYVGQALKALGCFESPDQQRTVADILRTTAIKPKFRQLVARLLRDLAAIGVLRKEGKIYTGFTPLSPDQTIPALDALRQRGDERLAAVIKRGGTAFADMLSGRVDPVSVIFPDGSSDDVAAMYRHSAQSRLLNAIVAKAVAALAVKRTTPLSILEIGAGTGGTTWDVVHALPTDRVERYIFTDLGSLFLSRARTTFAAFPFMDYRPFDMEKDPHAQGIPAQSLDLVIAANVLHNASDLDALMKRLAGCLRPGGVVIMREITQHRKLFDFVFGPLVPNLDDIDSRDGNVFASVERWRAAALSAGFAVLDAVPEGSVLADALHEHVLLCRMPGQPAVLSHTPAIADSGETSRAVSAGDLIETLWDTAGQVGLPTLALEDISLDLHALPCPVQGHVSGKEIILLSRCGTSRVGYARVGTAGTIQIPEGGQPKDLSGRMADMICPGIVDGRIHIQRLQRRPGSVMRILDHGGHGVGLDTAGCPVLEWFGLHHDDRPRTEGYLYRLCPVPMQDLDHSGALPDLLLCVGSADGLSELDQAPVMVPCPISDDDPFAGLVASALDLRDRVVSARKENGAVAVTLLTRGALSVTSTDAVSGDSMQAALTGLLRVMATEYPSVTLTLVDRDPAGDDIALLNQALRSCRGGHFALREGRILAEKLEPVAAAIQPLQPVSGDVAVLIGGISETGLTVAERLGQRGYKDIVLVGRNKPGSGLAPALRALREGGINVTTAVADAGHPEVLSKALDRAVPEGQQIGVLLHLAGVLHDSPVAALTWDILEKVLHPKVRGALALCKLSGRLIPRQTVYFSSAATVLGPAGQAAHAMANAILERLASRQTALGQPTTAISWGFWGDIRKEDREALAQTMERSGMLGMSSAMALDLLESTLACPAPVYAAMAADWNKVANHAETSRVPAHLSALVSPHVTALVPDDTKPDVIASEKTDALIWLRQRLSTLLNLPLERFSEDENLIRLGLDSLMFLDLCHTIQIELGIKVTPEAVIDHPTVAGLAGHMERLLQVHKGETVEQTPVPDMEQVP</sequence>
<dbReference type="GO" id="GO:0031177">
    <property type="term" value="F:phosphopantetheine binding"/>
    <property type="evidence" value="ECO:0007669"/>
    <property type="project" value="InterPro"/>
</dbReference>
<dbReference type="Pfam" id="PF16197">
    <property type="entry name" value="KAsynt_C_assoc"/>
    <property type="match status" value="1"/>
</dbReference>